<proteinExistence type="predicted"/>
<protein>
    <submittedName>
        <fullName evidence="1">Uncharacterized protein</fullName>
    </submittedName>
</protein>
<evidence type="ECO:0000313" key="1">
    <source>
        <dbReference type="EMBL" id="KKK87037.1"/>
    </source>
</evidence>
<comment type="caution">
    <text evidence="1">The sequence shown here is derived from an EMBL/GenBank/DDBJ whole genome shotgun (WGS) entry which is preliminary data.</text>
</comment>
<organism evidence="1">
    <name type="scientific">marine sediment metagenome</name>
    <dbReference type="NCBI Taxonomy" id="412755"/>
    <lineage>
        <taxon>unclassified sequences</taxon>
        <taxon>metagenomes</taxon>
        <taxon>ecological metagenomes</taxon>
    </lineage>
</organism>
<sequence>MVYSVKYKRLKWLSSWKKLKRVKGDGLMENGLNRFFILEDETRIEIPIQHYVFQFSKERFYSVKERLDEEAGQPVQVKKR</sequence>
<reference evidence="1" key="1">
    <citation type="journal article" date="2015" name="Nature">
        <title>Complex archaea that bridge the gap between prokaryotes and eukaryotes.</title>
        <authorList>
            <person name="Spang A."/>
            <person name="Saw J.H."/>
            <person name="Jorgensen S.L."/>
            <person name="Zaremba-Niedzwiedzka K."/>
            <person name="Martijn J."/>
            <person name="Lind A.E."/>
            <person name="van Eijk R."/>
            <person name="Schleper C."/>
            <person name="Guy L."/>
            <person name="Ettema T.J."/>
        </authorList>
    </citation>
    <scope>NUCLEOTIDE SEQUENCE</scope>
</reference>
<accession>A0A0F8Z006</accession>
<dbReference type="EMBL" id="LAZR01050584">
    <property type="protein sequence ID" value="KKK87037.1"/>
    <property type="molecule type" value="Genomic_DNA"/>
</dbReference>
<gene>
    <name evidence="1" type="ORF">LCGC14_2757260</name>
</gene>
<name>A0A0F8Z006_9ZZZZ</name>
<dbReference type="AlphaFoldDB" id="A0A0F8Z006"/>